<organism evidence="1 2">
    <name type="scientific">Nocardioides seonyuensis</name>
    <dbReference type="NCBI Taxonomy" id="2518371"/>
    <lineage>
        <taxon>Bacteria</taxon>
        <taxon>Bacillati</taxon>
        <taxon>Actinomycetota</taxon>
        <taxon>Actinomycetes</taxon>
        <taxon>Propionibacteriales</taxon>
        <taxon>Nocardioidaceae</taxon>
        <taxon>Nocardioides</taxon>
    </lineage>
</organism>
<dbReference type="AlphaFoldDB" id="A0A4V1BMG9"/>
<dbReference type="InterPro" id="IPR043777">
    <property type="entry name" value="DUF5719"/>
</dbReference>
<proteinExistence type="predicted"/>
<dbReference type="RefSeq" id="WP_135268322.1">
    <property type="nucleotide sequence ID" value="NZ_CP038436.1"/>
</dbReference>
<sequence>MCPDAVPGSERVLLAHAAGATGEVLLRAGGKDRPLPMTGGTLRRRALQPVSVTAEADLAAGLTATRAGGGRIAACAQPAPEHWFTGVGAAAEHSSILSLVNPDRGPAVADVTVLGPEGVVDVPALRGVRILGGRAATFDLSEVAPSREALALHVTTTRGRLGASVVDVVDSLGRGPTTRDWLPSQSTPTETSYVVGLGGRPGDRTLTVANPGDAQARVGLRLVTGESEFAPASFEELQIAPQSVVEVDVARLLRGREGQGARALRLDATAPVTAALRTVAGRDLSVAVAGSELASRAAVVLPTGGKRLVVAGATKPGVLTWSARDSEGKQIGEERVEIDPGTAARIKLPSRATQLEVVVERTGAVAVVEVGPPGLSVLPLVELVTTAEVPHVRQSL</sequence>
<protein>
    <submittedName>
        <fullName evidence="1">Uncharacterized protein</fullName>
    </submittedName>
</protein>
<evidence type="ECO:0000313" key="1">
    <source>
        <dbReference type="EMBL" id="QBX56332.1"/>
    </source>
</evidence>
<accession>A0A4V1BMG9</accession>
<reference evidence="1 2" key="1">
    <citation type="submission" date="2019-03" db="EMBL/GenBank/DDBJ databases">
        <title>Three New Species of Nocardioides, Nocardioides euryhalodurans sp. nov., Nocardioides seonyuensis sp. nov. and Nocardioides eburneoflavus sp. nov. Iolated from Soil.</title>
        <authorList>
            <person name="Roh S.G."/>
            <person name="Lee C."/>
            <person name="Kim M.-K."/>
            <person name="Kim S.B."/>
        </authorList>
    </citation>
    <scope>NUCLEOTIDE SEQUENCE [LARGE SCALE GENOMIC DNA]</scope>
    <source>
        <strain evidence="1 2">MMS17-SY207-3</strain>
    </source>
</reference>
<dbReference type="Pfam" id="PF18986">
    <property type="entry name" value="DUF5719"/>
    <property type="match status" value="1"/>
</dbReference>
<keyword evidence="2" id="KW-1185">Reference proteome</keyword>
<name>A0A4V1BMG9_9ACTN</name>
<dbReference type="EMBL" id="CP038436">
    <property type="protein sequence ID" value="QBX56332.1"/>
    <property type="molecule type" value="Genomic_DNA"/>
</dbReference>
<dbReference type="Proteomes" id="UP000294853">
    <property type="component" value="Chromosome"/>
</dbReference>
<gene>
    <name evidence="1" type="ORF">EXE58_13210</name>
</gene>
<dbReference type="OrthoDB" id="3729011at2"/>
<evidence type="ECO:0000313" key="2">
    <source>
        <dbReference type="Proteomes" id="UP000294853"/>
    </source>
</evidence>
<dbReference type="KEGG" id="nsn:EXE58_13210"/>